<name>A0A0F9LT78_9ZZZZ</name>
<accession>A0A0F9LT78</accession>
<protein>
    <submittedName>
        <fullName evidence="2">Uncharacterized protein</fullName>
    </submittedName>
</protein>
<sequence>MKGYRTIAFQALMLIVAIFGISKVSPENIETAVTAGATLWALGNLIFRAITNSSIFTKEPK</sequence>
<dbReference type="AlphaFoldDB" id="A0A0F9LT78"/>
<reference evidence="2" key="1">
    <citation type="journal article" date="2015" name="Nature">
        <title>Complex archaea that bridge the gap between prokaryotes and eukaryotes.</title>
        <authorList>
            <person name="Spang A."/>
            <person name="Saw J.H."/>
            <person name="Jorgensen S.L."/>
            <person name="Zaremba-Niedzwiedzka K."/>
            <person name="Martijn J."/>
            <person name="Lind A.E."/>
            <person name="van Eijk R."/>
            <person name="Schleper C."/>
            <person name="Guy L."/>
            <person name="Ettema T.J."/>
        </authorList>
    </citation>
    <scope>NUCLEOTIDE SEQUENCE</scope>
</reference>
<keyword evidence="1" id="KW-0472">Membrane</keyword>
<gene>
    <name evidence="2" type="ORF">LCGC14_1543450</name>
</gene>
<feature type="transmembrane region" description="Helical" evidence="1">
    <location>
        <begin position="7"/>
        <end position="25"/>
    </location>
</feature>
<organism evidence="2">
    <name type="scientific">marine sediment metagenome</name>
    <dbReference type="NCBI Taxonomy" id="412755"/>
    <lineage>
        <taxon>unclassified sequences</taxon>
        <taxon>metagenomes</taxon>
        <taxon>ecological metagenomes</taxon>
    </lineage>
</organism>
<proteinExistence type="predicted"/>
<evidence type="ECO:0000313" key="2">
    <source>
        <dbReference type="EMBL" id="KKM60282.1"/>
    </source>
</evidence>
<evidence type="ECO:0000256" key="1">
    <source>
        <dbReference type="SAM" id="Phobius"/>
    </source>
</evidence>
<keyword evidence="1" id="KW-0812">Transmembrane</keyword>
<keyword evidence="1" id="KW-1133">Transmembrane helix</keyword>
<dbReference type="EMBL" id="LAZR01011708">
    <property type="protein sequence ID" value="KKM60282.1"/>
    <property type="molecule type" value="Genomic_DNA"/>
</dbReference>
<feature type="transmembrane region" description="Helical" evidence="1">
    <location>
        <begin position="31"/>
        <end position="51"/>
    </location>
</feature>
<comment type="caution">
    <text evidence="2">The sequence shown here is derived from an EMBL/GenBank/DDBJ whole genome shotgun (WGS) entry which is preliminary data.</text>
</comment>